<organism evidence="2 3">
    <name type="scientific">Paenarthrobacter nicotinovorans</name>
    <name type="common">Arthrobacter nicotinovorans</name>
    <dbReference type="NCBI Taxonomy" id="29320"/>
    <lineage>
        <taxon>Bacteria</taxon>
        <taxon>Bacillati</taxon>
        <taxon>Actinomycetota</taxon>
        <taxon>Actinomycetes</taxon>
        <taxon>Micrococcales</taxon>
        <taxon>Micrococcaceae</taxon>
        <taxon>Paenarthrobacter</taxon>
    </lineage>
</organism>
<dbReference type="RefSeq" id="WP_306879775.1">
    <property type="nucleotide sequence ID" value="NZ_JAUSSW010000017.1"/>
</dbReference>
<evidence type="ECO:0000313" key="3">
    <source>
        <dbReference type="Proteomes" id="UP001244563"/>
    </source>
</evidence>
<feature type="compositionally biased region" description="Basic residues" evidence="1">
    <location>
        <begin position="1"/>
        <end position="13"/>
    </location>
</feature>
<dbReference type="Proteomes" id="UP001244563">
    <property type="component" value="Unassembled WGS sequence"/>
</dbReference>
<protein>
    <submittedName>
        <fullName evidence="2">Uncharacterized protein</fullName>
    </submittedName>
</protein>
<feature type="region of interest" description="Disordered" evidence="1">
    <location>
        <begin position="1"/>
        <end position="23"/>
    </location>
</feature>
<evidence type="ECO:0000256" key="1">
    <source>
        <dbReference type="SAM" id="MobiDB-lite"/>
    </source>
</evidence>
<accession>A0ABT9TS56</accession>
<comment type="caution">
    <text evidence="2">The sequence shown here is derived from an EMBL/GenBank/DDBJ whole genome shotgun (WGS) entry which is preliminary data.</text>
</comment>
<feature type="compositionally biased region" description="Low complexity" evidence="1">
    <location>
        <begin position="14"/>
        <end position="23"/>
    </location>
</feature>
<reference evidence="2 3" key="1">
    <citation type="submission" date="2023-07" db="EMBL/GenBank/DDBJ databases">
        <title>Sorghum-associated microbial communities from plants grown in Nebraska, USA.</title>
        <authorList>
            <person name="Schachtman D."/>
        </authorList>
    </citation>
    <scope>NUCLEOTIDE SEQUENCE [LARGE SCALE GENOMIC DNA]</scope>
    <source>
        <strain evidence="2 3">CC523</strain>
    </source>
</reference>
<name>A0ABT9TS56_PAENI</name>
<keyword evidence="3" id="KW-1185">Reference proteome</keyword>
<proteinExistence type="predicted"/>
<gene>
    <name evidence="2" type="ORF">J2T10_004190</name>
</gene>
<sequence length="88" mass="9356">MGIRHILSRHRKAVGPSAAAPAGKSAELEAAWAELRQMVDESNVTSFRACSRNGGSWAEDPEAVRQIAATIGRIMKDTAEGPKGTPAR</sequence>
<dbReference type="EMBL" id="JAUSSW010000017">
    <property type="protein sequence ID" value="MDQ0104515.1"/>
    <property type="molecule type" value="Genomic_DNA"/>
</dbReference>
<evidence type="ECO:0000313" key="2">
    <source>
        <dbReference type="EMBL" id="MDQ0104515.1"/>
    </source>
</evidence>